<evidence type="ECO:0000313" key="6">
    <source>
        <dbReference type="EMBL" id="RAW27541.1"/>
    </source>
</evidence>
<dbReference type="AlphaFoldDB" id="A0A329RSK9"/>
<comment type="caution">
    <text evidence="6">The sequence shown here is derived from an EMBL/GenBank/DDBJ whole genome shotgun (WGS) entry which is preliminary data.</text>
</comment>
<dbReference type="EMBL" id="RCMG01000307">
    <property type="protein sequence ID" value="KAG2857024.1"/>
    <property type="molecule type" value="Genomic_DNA"/>
</dbReference>
<reference evidence="6 7" key="1">
    <citation type="submission" date="2018-01" db="EMBL/GenBank/DDBJ databases">
        <title>Draft genome of the strawberry crown rot pathogen Phytophthora cactorum.</title>
        <authorList>
            <person name="Armitage A.D."/>
            <person name="Lysoe E."/>
            <person name="Nellist C.F."/>
            <person name="Harrison R.J."/>
            <person name="Brurberg M.B."/>
        </authorList>
    </citation>
    <scope>NUCLEOTIDE SEQUENCE [LARGE SCALE GENOMIC DNA]</scope>
    <source>
        <strain evidence="6 7">10300</strain>
    </source>
</reference>
<dbReference type="Proteomes" id="UP000735874">
    <property type="component" value="Unassembled WGS sequence"/>
</dbReference>
<evidence type="ECO:0000313" key="2">
    <source>
        <dbReference type="EMBL" id="KAG2920472.1"/>
    </source>
</evidence>
<dbReference type="Proteomes" id="UP000736787">
    <property type="component" value="Unassembled WGS sequence"/>
</dbReference>
<dbReference type="EMBL" id="RCMV01000253">
    <property type="protein sequence ID" value="KAG3220661.1"/>
    <property type="molecule type" value="Genomic_DNA"/>
</dbReference>
<sequence length="71" mass="7403">MSSTSHQLAIASMDNDSSLGLNLFDDDACATAAAKEFRIGSSAVNNSSCYDGQYKLYSESASSGSYTTNAC</sequence>
<evidence type="ECO:0000313" key="5">
    <source>
        <dbReference type="EMBL" id="KAG3220661.1"/>
    </source>
</evidence>
<proteinExistence type="predicted"/>
<evidence type="ECO:0000313" key="7">
    <source>
        <dbReference type="Proteomes" id="UP000251314"/>
    </source>
</evidence>
<evidence type="ECO:0000313" key="3">
    <source>
        <dbReference type="EMBL" id="KAG2955508.1"/>
    </source>
</evidence>
<dbReference type="Proteomes" id="UP000774804">
    <property type="component" value="Unassembled WGS sequence"/>
</dbReference>
<dbReference type="Proteomes" id="UP000697107">
    <property type="component" value="Unassembled WGS sequence"/>
</dbReference>
<dbReference type="EMBL" id="RCMK01000004">
    <property type="protein sequence ID" value="KAG2955508.1"/>
    <property type="molecule type" value="Genomic_DNA"/>
</dbReference>
<dbReference type="EMBL" id="RCMI01000277">
    <property type="protein sequence ID" value="KAG2920472.1"/>
    <property type="molecule type" value="Genomic_DNA"/>
</dbReference>
<evidence type="ECO:0000313" key="4">
    <source>
        <dbReference type="EMBL" id="KAG2982577.1"/>
    </source>
</evidence>
<accession>A0A329RSK9</accession>
<dbReference type="EMBL" id="MJFZ01000554">
    <property type="protein sequence ID" value="RAW27541.1"/>
    <property type="molecule type" value="Genomic_DNA"/>
</dbReference>
<evidence type="ECO:0000313" key="1">
    <source>
        <dbReference type="EMBL" id="KAG2857024.1"/>
    </source>
</evidence>
<organism evidence="6 7">
    <name type="scientific">Phytophthora cactorum</name>
    <dbReference type="NCBI Taxonomy" id="29920"/>
    <lineage>
        <taxon>Eukaryota</taxon>
        <taxon>Sar</taxon>
        <taxon>Stramenopiles</taxon>
        <taxon>Oomycota</taxon>
        <taxon>Peronosporomycetes</taxon>
        <taxon>Peronosporales</taxon>
        <taxon>Peronosporaceae</taxon>
        <taxon>Phytophthora</taxon>
    </lineage>
</organism>
<gene>
    <name evidence="6" type="ORF">PC110_g16063</name>
    <name evidence="1" type="ORF">PC113_g11073</name>
    <name evidence="2" type="ORF">PC115_g9812</name>
    <name evidence="3" type="ORF">PC117_g341</name>
    <name evidence="4" type="ORF">PC118_g9887</name>
    <name evidence="5" type="ORF">PC129_g8585</name>
</gene>
<dbReference type="STRING" id="29920.A0A329RSK9"/>
<protein>
    <submittedName>
        <fullName evidence="6">Uncharacterized protein</fullName>
    </submittedName>
</protein>
<dbReference type="VEuPathDB" id="FungiDB:PC110_g16063"/>
<dbReference type="Proteomes" id="UP000251314">
    <property type="component" value="Unassembled WGS sequence"/>
</dbReference>
<keyword evidence="7" id="KW-1185">Reference proteome</keyword>
<name>A0A329RSK9_9STRA</name>
<reference evidence="1" key="2">
    <citation type="submission" date="2018-10" db="EMBL/GenBank/DDBJ databases">
        <title>Effector identification in a new, highly contiguous assembly of the strawberry crown rot pathogen Phytophthora cactorum.</title>
        <authorList>
            <person name="Armitage A.D."/>
            <person name="Nellist C.F."/>
            <person name="Bates H."/>
            <person name="Vickerstaff R.J."/>
            <person name="Harrison R.J."/>
        </authorList>
    </citation>
    <scope>NUCLEOTIDE SEQUENCE</scope>
    <source>
        <strain evidence="1">15-7</strain>
        <strain evidence="2">4032</strain>
        <strain evidence="3">4040</strain>
        <strain evidence="4">P415</strain>
        <strain evidence="5">P421</strain>
    </source>
</reference>
<dbReference type="OrthoDB" id="128285at2759"/>
<dbReference type="EMBL" id="RCML01000276">
    <property type="protein sequence ID" value="KAG2982577.1"/>
    <property type="molecule type" value="Genomic_DNA"/>
</dbReference>
<dbReference type="Proteomes" id="UP000760860">
    <property type="component" value="Unassembled WGS sequence"/>
</dbReference>